<organism evidence="12 13">
    <name type="scientific">Candidatus Avoscillospira stercoripullorum</name>
    <dbReference type="NCBI Taxonomy" id="2840709"/>
    <lineage>
        <taxon>Bacteria</taxon>
        <taxon>Bacillati</taxon>
        <taxon>Bacillota</taxon>
        <taxon>Clostridia</taxon>
        <taxon>Eubacteriales</taxon>
        <taxon>Oscillospiraceae</taxon>
        <taxon>Oscillospiraceae incertae sedis</taxon>
        <taxon>Candidatus Avoscillospira</taxon>
    </lineage>
</organism>
<dbReference type="NCBIfam" id="NF003220">
    <property type="entry name" value="PRK04192.1"/>
    <property type="match status" value="1"/>
</dbReference>
<evidence type="ECO:0000256" key="4">
    <source>
        <dbReference type="ARBA" id="ARBA00022840"/>
    </source>
</evidence>
<evidence type="ECO:0000256" key="2">
    <source>
        <dbReference type="ARBA" id="ARBA00022448"/>
    </source>
</evidence>
<comment type="caution">
    <text evidence="12">The sequence shown here is derived from an EMBL/GenBank/DDBJ whole genome shotgun (WGS) entry which is preliminary data.</text>
</comment>
<proteinExistence type="inferred from homology"/>
<evidence type="ECO:0000259" key="11">
    <source>
        <dbReference type="Pfam" id="PF22919"/>
    </source>
</evidence>
<dbReference type="SUPFAM" id="SSF47917">
    <property type="entry name" value="C-terminal domain of alpha and beta subunits of F1 ATP synthase"/>
    <property type="match status" value="1"/>
</dbReference>
<dbReference type="AlphaFoldDB" id="A0A9D1D7K9"/>
<dbReference type="Gene3D" id="1.10.1140.10">
    <property type="entry name" value="Bovine Mitochondrial F1-atpase, Atp Synthase Beta Chain, Chain D, domain 3"/>
    <property type="match status" value="1"/>
</dbReference>
<dbReference type="InterPro" id="IPR004100">
    <property type="entry name" value="ATPase_F1/V1/A1_a/bsu_N"/>
</dbReference>
<dbReference type="GO" id="GO:0046933">
    <property type="term" value="F:proton-transporting ATP synthase activity, rotational mechanism"/>
    <property type="evidence" value="ECO:0007669"/>
    <property type="project" value="UniProtKB-UniRule"/>
</dbReference>
<gene>
    <name evidence="7" type="primary">atpA</name>
    <name evidence="12" type="ORF">IAA70_09140</name>
</gene>
<keyword evidence="2 7" id="KW-0813">Transport</keyword>
<dbReference type="EMBL" id="DVGD01000299">
    <property type="protein sequence ID" value="HIR10556.1"/>
    <property type="molecule type" value="Genomic_DNA"/>
</dbReference>
<comment type="catalytic activity">
    <reaction evidence="7">
        <text>ATP + H2O + 4 H(+)(in) = ADP + phosphate + 5 H(+)(out)</text>
        <dbReference type="Rhea" id="RHEA:57720"/>
        <dbReference type="ChEBI" id="CHEBI:15377"/>
        <dbReference type="ChEBI" id="CHEBI:15378"/>
        <dbReference type="ChEBI" id="CHEBI:30616"/>
        <dbReference type="ChEBI" id="CHEBI:43474"/>
        <dbReference type="ChEBI" id="CHEBI:456216"/>
        <dbReference type="EC" id="7.1.2.2"/>
    </reaction>
</comment>
<evidence type="ECO:0000256" key="6">
    <source>
        <dbReference type="ARBA" id="ARBA00023065"/>
    </source>
</evidence>
<dbReference type="Gene3D" id="3.40.50.300">
    <property type="entry name" value="P-loop containing nucleotide triphosphate hydrolases"/>
    <property type="match status" value="1"/>
</dbReference>
<evidence type="ECO:0000259" key="8">
    <source>
        <dbReference type="Pfam" id="PF00006"/>
    </source>
</evidence>
<dbReference type="PROSITE" id="PS00152">
    <property type="entry name" value="ATPASE_ALPHA_BETA"/>
    <property type="match status" value="1"/>
</dbReference>
<dbReference type="SUPFAM" id="SSF52540">
    <property type="entry name" value="P-loop containing nucleoside triphosphate hydrolases"/>
    <property type="match status" value="1"/>
</dbReference>
<protein>
    <recommendedName>
        <fullName evidence="7">V-type ATP synthase alpha chain</fullName>
        <ecNumber evidence="7">7.1.2.2</ecNumber>
    </recommendedName>
    <alternativeName>
        <fullName evidence="7">V-ATPase subunit A</fullName>
    </alternativeName>
</protein>
<dbReference type="EC" id="7.1.2.2" evidence="7"/>
<dbReference type="Proteomes" id="UP000824258">
    <property type="component" value="Unassembled WGS sequence"/>
</dbReference>
<evidence type="ECO:0000259" key="10">
    <source>
        <dbReference type="Pfam" id="PF16886"/>
    </source>
</evidence>
<keyword evidence="4 7" id="KW-0067">ATP-binding</keyword>
<dbReference type="Pfam" id="PF00006">
    <property type="entry name" value="ATP-synt_ab"/>
    <property type="match status" value="1"/>
</dbReference>
<feature type="domain" description="ATPsynthase alpha/beta subunit barrel-sandwich" evidence="10">
    <location>
        <begin position="117"/>
        <end position="200"/>
    </location>
</feature>
<dbReference type="GO" id="GO:0046961">
    <property type="term" value="F:proton-transporting ATPase activity, rotational mechanism"/>
    <property type="evidence" value="ECO:0007669"/>
    <property type="project" value="InterPro"/>
</dbReference>
<keyword evidence="6 7" id="KW-0406">Ion transport</keyword>
<dbReference type="InterPro" id="IPR020003">
    <property type="entry name" value="ATPase_a/bsu_AS"/>
</dbReference>
<dbReference type="GO" id="GO:0042777">
    <property type="term" value="P:proton motive force-driven plasma membrane ATP synthesis"/>
    <property type="evidence" value="ECO:0007669"/>
    <property type="project" value="UniProtKB-UniRule"/>
</dbReference>
<reference evidence="12" key="1">
    <citation type="submission" date="2020-10" db="EMBL/GenBank/DDBJ databases">
        <authorList>
            <person name="Gilroy R."/>
        </authorList>
    </citation>
    <scope>NUCLEOTIDE SEQUENCE</scope>
    <source>
        <strain evidence="12">ChiHjej9B8-7071</strain>
    </source>
</reference>
<dbReference type="InterPro" id="IPR000194">
    <property type="entry name" value="ATPase_F1/V1/A1_a/bsu_nucl-bd"/>
</dbReference>
<dbReference type="Gene3D" id="2.40.50.100">
    <property type="match status" value="1"/>
</dbReference>
<evidence type="ECO:0000256" key="1">
    <source>
        <dbReference type="ARBA" id="ARBA00008936"/>
    </source>
</evidence>
<dbReference type="Pfam" id="PF02874">
    <property type="entry name" value="ATP-synt_ab_N"/>
    <property type="match status" value="1"/>
</dbReference>
<accession>A0A9D1D7K9</accession>
<evidence type="ECO:0000256" key="5">
    <source>
        <dbReference type="ARBA" id="ARBA00022967"/>
    </source>
</evidence>
<feature type="binding site" evidence="7">
    <location>
        <begin position="239"/>
        <end position="246"/>
    </location>
    <ligand>
        <name>ATP</name>
        <dbReference type="ChEBI" id="CHEBI:30616"/>
    </ligand>
</feature>
<keyword evidence="3 7" id="KW-0547">Nucleotide-binding</keyword>
<evidence type="ECO:0000256" key="3">
    <source>
        <dbReference type="ARBA" id="ARBA00022741"/>
    </source>
</evidence>
<dbReference type="PANTHER" id="PTHR43607">
    <property type="entry name" value="V-TYPE PROTON ATPASE CATALYTIC SUBUNIT A"/>
    <property type="match status" value="1"/>
</dbReference>
<evidence type="ECO:0000313" key="13">
    <source>
        <dbReference type="Proteomes" id="UP000824258"/>
    </source>
</evidence>
<comment type="similarity">
    <text evidence="1 7">Belongs to the ATPase alpha/beta chains family.</text>
</comment>
<evidence type="ECO:0000313" key="12">
    <source>
        <dbReference type="EMBL" id="HIR10556.1"/>
    </source>
</evidence>
<feature type="domain" description="ATPase F1/V1/A1 complex alpha/beta subunit N-terminal" evidence="9">
    <location>
        <begin position="8"/>
        <end position="70"/>
    </location>
</feature>
<name>A0A9D1D7K9_9FIRM</name>
<dbReference type="PANTHER" id="PTHR43607:SF1">
    <property type="entry name" value="H(+)-TRANSPORTING TWO-SECTOR ATPASE"/>
    <property type="match status" value="1"/>
</dbReference>
<sequence>MEKVTGIVTGVNGNLITAEFDGSVKKNEVCYVIVGDERLKGEVIRITNGVASMQVYEMTNGVKVGDRVELSGELLSVELGPGLLGQVYDGLQNPLPELADQCGFFLKRGVYLDPIPDKSWEFTPVAKVGDSVQAGDTLGTVPEGLFTHQIMVPFGLKDEGWVVKSIKPKGSYPVRDTVAVLENRLGETKELSMVFSWPIKEMVHCYDERLRPDETMVTQIRCIDTFLPVVKGGTFCVPGPFGAGKTVLQHMEAKNAAVDVVVVAACGERAGEVVEVLKEFPELIDPRTGRSLMERTIIICNTSSMPVAAREASVYTAVTIAEYYRQMGLDVLLLADSTSRWAQAMREMSGRLEEIPGEEAFPAYLESVIASFYERAGKVRLHDGRTASITIGGTVSPAGGNFDEPVTQATLKVVGAFHGLSRERSDARKYPSIHPIDSWSKYQGIVDMDKVNQARAILRRSIEVNQMMMVVGEEGTSAEDYIIYQKGELLDAVYLQQNSFDPIDAACSPERQKRVFAVIYDVLMRQYSMTDKREIRGFFNQLRQEFLDWHNTEFEAEAFEAQQKKLTDYYLSKAV</sequence>
<dbReference type="Pfam" id="PF22919">
    <property type="entry name" value="ATP-synt_VA_C"/>
    <property type="match status" value="1"/>
</dbReference>
<dbReference type="InterPro" id="IPR023366">
    <property type="entry name" value="ATP_synth_asu-like_sf"/>
</dbReference>
<dbReference type="InterPro" id="IPR022878">
    <property type="entry name" value="V-ATPase_asu"/>
</dbReference>
<dbReference type="Gene3D" id="2.40.30.20">
    <property type="match status" value="1"/>
</dbReference>
<keyword evidence="7" id="KW-0375">Hydrogen ion transport</keyword>
<keyword evidence="7" id="KW-0066">ATP synthesis</keyword>
<dbReference type="GO" id="GO:0005524">
    <property type="term" value="F:ATP binding"/>
    <property type="evidence" value="ECO:0007669"/>
    <property type="project" value="UniProtKB-UniRule"/>
</dbReference>
<dbReference type="Pfam" id="PF16886">
    <property type="entry name" value="ATP-synt_ab_Xtn"/>
    <property type="match status" value="1"/>
</dbReference>
<dbReference type="InterPro" id="IPR024034">
    <property type="entry name" value="ATPase_F1/V1_b/a_C"/>
</dbReference>
<feature type="domain" description="ATP synthase A/B type C-terminal" evidence="11">
    <location>
        <begin position="451"/>
        <end position="522"/>
    </location>
</feature>
<dbReference type="InterPro" id="IPR027417">
    <property type="entry name" value="P-loop_NTPase"/>
</dbReference>
<feature type="domain" description="ATPase F1/V1/A1 complex alpha/beta subunit nucleotide-binding" evidence="8">
    <location>
        <begin position="220"/>
        <end position="440"/>
    </location>
</feature>
<dbReference type="HAMAP" id="MF_00309">
    <property type="entry name" value="ATP_synth_A_arch"/>
    <property type="match status" value="1"/>
</dbReference>
<keyword evidence="5 7" id="KW-1278">Translocase</keyword>
<dbReference type="InterPro" id="IPR055190">
    <property type="entry name" value="ATP-synt_VA_C"/>
</dbReference>
<reference evidence="12" key="2">
    <citation type="journal article" date="2021" name="PeerJ">
        <title>Extensive microbial diversity within the chicken gut microbiome revealed by metagenomics and culture.</title>
        <authorList>
            <person name="Gilroy R."/>
            <person name="Ravi A."/>
            <person name="Getino M."/>
            <person name="Pursley I."/>
            <person name="Horton D.L."/>
            <person name="Alikhan N.F."/>
            <person name="Baker D."/>
            <person name="Gharbi K."/>
            <person name="Hall N."/>
            <person name="Watson M."/>
            <person name="Adriaenssens E.M."/>
            <person name="Foster-Nyarko E."/>
            <person name="Jarju S."/>
            <person name="Secka A."/>
            <person name="Antonio M."/>
            <person name="Oren A."/>
            <person name="Chaudhuri R.R."/>
            <person name="La Ragione R."/>
            <person name="Hildebrand F."/>
            <person name="Pallen M.J."/>
        </authorList>
    </citation>
    <scope>NUCLEOTIDE SEQUENCE</scope>
    <source>
        <strain evidence="12">ChiHjej9B8-7071</strain>
    </source>
</reference>
<dbReference type="CDD" id="cd18111">
    <property type="entry name" value="ATP-synt_V_A-type_alpha_C"/>
    <property type="match status" value="1"/>
</dbReference>
<comment type="function">
    <text evidence="7">Produces ATP from ADP in the presence of a proton gradient across the membrane. The V-type alpha chain is a catalytic subunit.</text>
</comment>
<dbReference type="CDD" id="cd01134">
    <property type="entry name" value="V_A-ATPase_A"/>
    <property type="match status" value="1"/>
</dbReference>
<dbReference type="InterPro" id="IPR031686">
    <property type="entry name" value="ATP-synth_a_Xtn"/>
</dbReference>
<evidence type="ECO:0000259" key="9">
    <source>
        <dbReference type="Pfam" id="PF02874"/>
    </source>
</evidence>
<evidence type="ECO:0000256" key="7">
    <source>
        <dbReference type="HAMAP-Rule" id="MF_00309"/>
    </source>
</evidence>